<protein>
    <submittedName>
        <fullName evidence="5">SHSP domain-containing protein</fullName>
    </submittedName>
</protein>
<name>A0A915PFC9_9BILA</name>
<keyword evidence="4" id="KW-1185">Reference proteome</keyword>
<dbReference type="SUPFAM" id="SSF49764">
    <property type="entry name" value="HSP20-like chaperones"/>
    <property type="match status" value="1"/>
</dbReference>
<dbReference type="AlphaFoldDB" id="A0A915PFC9"/>
<dbReference type="GO" id="GO:0009408">
    <property type="term" value="P:response to heat"/>
    <property type="evidence" value="ECO:0007669"/>
    <property type="project" value="TreeGrafter"/>
</dbReference>
<evidence type="ECO:0000313" key="4">
    <source>
        <dbReference type="Proteomes" id="UP000887581"/>
    </source>
</evidence>
<reference evidence="5" key="1">
    <citation type="submission" date="2022-11" db="UniProtKB">
        <authorList>
            <consortium name="WormBaseParasite"/>
        </authorList>
    </citation>
    <scope>IDENTIFICATION</scope>
</reference>
<dbReference type="Pfam" id="PF00011">
    <property type="entry name" value="HSP20"/>
    <property type="match status" value="1"/>
</dbReference>
<accession>A0A915PFC9</accession>
<dbReference type="InterPro" id="IPR001436">
    <property type="entry name" value="Alpha-crystallin/sHSP_animal"/>
</dbReference>
<dbReference type="GO" id="GO:0005634">
    <property type="term" value="C:nucleus"/>
    <property type="evidence" value="ECO:0007669"/>
    <property type="project" value="TreeGrafter"/>
</dbReference>
<comment type="similarity">
    <text evidence="1 2">Belongs to the small heat shock protein (HSP20) family.</text>
</comment>
<sequence length="230" mass="25847">MFRSCGTDEKIKKLQDGMVRFAFCHREINTRGQSNVTLIASAGLFFDSFNVNQKCRQTPPLLTFEHLENELWRCERLRDTVSGSNVEHHTAKSLNSLNRAQNSMGLRLPAGSQQLSSSIDDIINTEHGFTIQLDAKHFQPRDIQITLYHHTLSVSGDRLEDDGTGAQRLCRSFTRKYTIPPDVRLSSISSYVTNSGYLIIKGSRKGWKETDLTEHLASTSPSSESKISAV</sequence>
<dbReference type="GO" id="GO:0005737">
    <property type="term" value="C:cytoplasm"/>
    <property type="evidence" value="ECO:0007669"/>
    <property type="project" value="TreeGrafter"/>
</dbReference>
<dbReference type="PANTHER" id="PTHR45640:SF24">
    <property type="entry name" value="SHSP DOMAIN-CONTAINING PROTEIN"/>
    <property type="match status" value="1"/>
</dbReference>
<dbReference type="InterPro" id="IPR002068">
    <property type="entry name" value="A-crystallin/Hsp20_dom"/>
</dbReference>
<evidence type="ECO:0000256" key="2">
    <source>
        <dbReference type="RuleBase" id="RU003616"/>
    </source>
</evidence>
<dbReference type="Gene3D" id="2.60.40.790">
    <property type="match status" value="1"/>
</dbReference>
<proteinExistence type="inferred from homology"/>
<evidence type="ECO:0000259" key="3">
    <source>
        <dbReference type="PROSITE" id="PS01031"/>
    </source>
</evidence>
<dbReference type="InterPro" id="IPR008978">
    <property type="entry name" value="HSP20-like_chaperone"/>
</dbReference>
<organism evidence="4 5">
    <name type="scientific">Setaria digitata</name>
    <dbReference type="NCBI Taxonomy" id="48799"/>
    <lineage>
        <taxon>Eukaryota</taxon>
        <taxon>Metazoa</taxon>
        <taxon>Ecdysozoa</taxon>
        <taxon>Nematoda</taxon>
        <taxon>Chromadorea</taxon>
        <taxon>Rhabditida</taxon>
        <taxon>Spirurina</taxon>
        <taxon>Spiruromorpha</taxon>
        <taxon>Filarioidea</taxon>
        <taxon>Setariidae</taxon>
        <taxon>Setaria</taxon>
    </lineage>
</organism>
<dbReference type="CDD" id="cd06526">
    <property type="entry name" value="metazoan_ACD"/>
    <property type="match status" value="1"/>
</dbReference>
<feature type="domain" description="SHSP" evidence="3">
    <location>
        <begin position="110"/>
        <end position="219"/>
    </location>
</feature>
<dbReference type="Proteomes" id="UP000887581">
    <property type="component" value="Unplaced"/>
</dbReference>
<dbReference type="GO" id="GO:0042026">
    <property type="term" value="P:protein refolding"/>
    <property type="evidence" value="ECO:0007669"/>
    <property type="project" value="TreeGrafter"/>
</dbReference>
<dbReference type="WBParaSite" id="sdigi.contig1.g178.t1">
    <property type="protein sequence ID" value="sdigi.contig1.g178.t1"/>
    <property type="gene ID" value="sdigi.contig1.g178"/>
</dbReference>
<dbReference type="PANTHER" id="PTHR45640">
    <property type="entry name" value="HEAT SHOCK PROTEIN HSP-12.2-RELATED"/>
    <property type="match status" value="1"/>
</dbReference>
<evidence type="ECO:0000313" key="5">
    <source>
        <dbReference type="WBParaSite" id="sdigi.contig1.g178.t1"/>
    </source>
</evidence>
<dbReference type="GO" id="GO:0051082">
    <property type="term" value="F:unfolded protein binding"/>
    <property type="evidence" value="ECO:0007669"/>
    <property type="project" value="TreeGrafter"/>
</dbReference>
<evidence type="ECO:0000256" key="1">
    <source>
        <dbReference type="PROSITE-ProRule" id="PRU00285"/>
    </source>
</evidence>
<dbReference type="PROSITE" id="PS01031">
    <property type="entry name" value="SHSP"/>
    <property type="match status" value="1"/>
</dbReference>